<comment type="caution">
    <text evidence="14">The sequence shown here is derived from an EMBL/GenBank/DDBJ whole genome shotgun (WGS) entry which is preliminary data.</text>
</comment>
<feature type="transmembrane region" description="Helical" evidence="13">
    <location>
        <begin position="118"/>
        <end position="138"/>
    </location>
</feature>
<comment type="subcellular location">
    <subcellularLocation>
        <location evidence="2">Endoplasmic reticulum membrane</location>
        <topology evidence="2">Multi-pass membrane protein</topology>
    </subcellularLocation>
</comment>
<dbReference type="Pfam" id="PF01124">
    <property type="entry name" value="MAPEG"/>
    <property type="match status" value="1"/>
</dbReference>
<comment type="function">
    <text evidence="1">Conjugation of reduced glutathione to a wide number of exogenous and endogenous hydrophobic electrophiles.</text>
</comment>
<dbReference type="InterPro" id="IPR023352">
    <property type="entry name" value="MAPEG-like_dom_sf"/>
</dbReference>
<evidence type="ECO:0000313" key="14">
    <source>
        <dbReference type="EMBL" id="EAQ32995.1"/>
    </source>
</evidence>
<comment type="catalytic activity">
    <reaction evidence="12">
        <text>RX + glutathione = an S-substituted glutathione + a halide anion + H(+)</text>
        <dbReference type="Rhea" id="RHEA:16437"/>
        <dbReference type="ChEBI" id="CHEBI:15378"/>
        <dbReference type="ChEBI" id="CHEBI:16042"/>
        <dbReference type="ChEBI" id="CHEBI:17792"/>
        <dbReference type="ChEBI" id="CHEBI:57925"/>
        <dbReference type="ChEBI" id="CHEBI:90779"/>
        <dbReference type="EC" id="2.5.1.18"/>
    </reaction>
    <physiologicalReaction direction="left-to-right" evidence="12">
        <dbReference type="Rhea" id="RHEA:16438"/>
    </physiologicalReaction>
</comment>
<keyword evidence="5 13" id="KW-0812">Transmembrane</keyword>
<keyword evidence="7 13" id="KW-1133">Transmembrane helix</keyword>
<accession>A0ABM9WQ45</accession>
<evidence type="ECO:0000256" key="7">
    <source>
        <dbReference type="ARBA" id="ARBA00022989"/>
    </source>
</evidence>
<evidence type="ECO:0000256" key="1">
    <source>
        <dbReference type="ARBA" id="ARBA00003701"/>
    </source>
</evidence>
<dbReference type="EMBL" id="AAMX01000002">
    <property type="protein sequence ID" value="EAQ32995.1"/>
    <property type="molecule type" value="Genomic_DNA"/>
</dbReference>
<evidence type="ECO:0000256" key="10">
    <source>
        <dbReference type="ARBA" id="ARBA00038540"/>
    </source>
</evidence>
<evidence type="ECO:0000256" key="8">
    <source>
        <dbReference type="ARBA" id="ARBA00022990"/>
    </source>
</evidence>
<dbReference type="InterPro" id="IPR001129">
    <property type="entry name" value="Membr-assoc_MAPEG"/>
</dbReference>
<dbReference type="InterPro" id="IPR040162">
    <property type="entry name" value="MGST1-like"/>
</dbReference>
<proteinExistence type="predicted"/>
<evidence type="ECO:0000256" key="5">
    <source>
        <dbReference type="ARBA" id="ARBA00022692"/>
    </source>
</evidence>
<sequence>MFEAYNGTFIALAVILATVLLQWLIASGRKAKEDGAIPGKPPQQQGHESFTFRAWRTHQNSIENLSVMLGTVFLAVLSGANPFWTALLTGFFAVARILHMILYYVIATNKNPSPRSYFFMLGWLANVALLVFTLVHLVTK</sequence>
<organism evidence="14 15">
    <name type="scientific">Idiomarina baltica OS145</name>
    <dbReference type="NCBI Taxonomy" id="314276"/>
    <lineage>
        <taxon>Bacteria</taxon>
        <taxon>Pseudomonadati</taxon>
        <taxon>Pseudomonadota</taxon>
        <taxon>Gammaproteobacteria</taxon>
        <taxon>Alteromonadales</taxon>
        <taxon>Idiomarinaceae</taxon>
        <taxon>Idiomarina</taxon>
    </lineage>
</organism>
<evidence type="ECO:0000256" key="11">
    <source>
        <dbReference type="ARBA" id="ARBA00039397"/>
    </source>
</evidence>
<feature type="transmembrane region" description="Helical" evidence="13">
    <location>
        <begin position="86"/>
        <end position="106"/>
    </location>
</feature>
<keyword evidence="9 13" id="KW-0472">Membrane</keyword>
<evidence type="ECO:0000256" key="4">
    <source>
        <dbReference type="ARBA" id="ARBA00022679"/>
    </source>
</evidence>
<dbReference type="Proteomes" id="UP000016543">
    <property type="component" value="Unassembled WGS sequence"/>
</dbReference>
<dbReference type="PANTHER" id="PTHR10689">
    <property type="entry name" value="MICROSOMAL GLUTATHIONE S-TRANSFERASE 1"/>
    <property type="match status" value="1"/>
</dbReference>
<evidence type="ECO:0000256" key="2">
    <source>
        <dbReference type="ARBA" id="ARBA00004477"/>
    </source>
</evidence>
<feature type="transmembrane region" description="Helical" evidence="13">
    <location>
        <begin position="6"/>
        <end position="25"/>
    </location>
</feature>
<keyword evidence="6" id="KW-0256">Endoplasmic reticulum</keyword>
<protein>
    <recommendedName>
        <fullName evidence="11">Microsomal glutathione S-transferase 1</fullName>
        <ecNumber evidence="3">2.5.1.18</ecNumber>
    </recommendedName>
</protein>
<keyword evidence="15" id="KW-1185">Reference proteome</keyword>
<gene>
    <name evidence="14" type="ORF">OS145_04173</name>
</gene>
<dbReference type="EC" id="2.5.1.18" evidence="3"/>
<evidence type="ECO:0000256" key="9">
    <source>
        <dbReference type="ARBA" id="ARBA00023136"/>
    </source>
</evidence>
<name>A0ABM9WQ45_9GAMM</name>
<dbReference type="PANTHER" id="PTHR10689:SF6">
    <property type="entry name" value="MICROSOMAL GLUTATHIONE S-TRANSFERASE 1"/>
    <property type="match status" value="1"/>
</dbReference>
<evidence type="ECO:0000256" key="6">
    <source>
        <dbReference type="ARBA" id="ARBA00022824"/>
    </source>
</evidence>
<evidence type="ECO:0000313" key="15">
    <source>
        <dbReference type="Proteomes" id="UP000016543"/>
    </source>
</evidence>
<dbReference type="SUPFAM" id="SSF161084">
    <property type="entry name" value="MAPEG domain-like"/>
    <property type="match status" value="1"/>
</dbReference>
<evidence type="ECO:0000256" key="12">
    <source>
        <dbReference type="ARBA" id="ARBA00049385"/>
    </source>
</evidence>
<keyword evidence="8" id="KW-0007">Acetylation</keyword>
<dbReference type="RefSeq" id="WP_006956302.1">
    <property type="nucleotide sequence ID" value="NZ_CH672407.1"/>
</dbReference>
<keyword evidence="4" id="KW-0808">Transferase</keyword>
<dbReference type="Gene3D" id="1.20.120.550">
    <property type="entry name" value="Membrane associated eicosanoid/glutathione metabolism-like domain"/>
    <property type="match status" value="1"/>
</dbReference>
<comment type="subunit">
    <text evidence="10">Homotrimer; The trimer binds only one molecule of glutathione.</text>
</comment>
<evidence type="ECO:0000256" key="3">
    <source>
        <dbReference type="ARBA" id="ARBA00012452"/>
    </source>
</evidence>
<evidence type="ECO:0000256" key="13">
    <source>
        <dbReference type="SAM" id="Phobius"/>
    </source>
</evidence>
<reference evidence="14 15" key="1">
    <citation type="submission" date="2006-01" db="EMBL/GenBank/DDBJ databases">
        <authorList>
            <person name="Brettar I."/>
            <person name="Hofle M."/>
            <person name="Ferriera S."/>
            <person name="Johnson J."/>
            <person name="Kravitz S."/>
            <person name="Halpern A."/>
            <person name="Remington K."/>
            <person name="Beeson K."/>
            <person name="Tran B."/>
            <person name="Rogers Y.-H."/>
            <person name="Friedman R."/>
            <person name="Venter J.C."/>
        </authorList>
    </citation>
    <scope>NUCLEOTIDE SEQUENCE [LARGE SCALE GENOMIC DNA]</scope>
    <source>
        <strain evidence="14 15">OS145</strain>
    </source>
</reference>